<sequence>MVAVFAAAFFTSALTSTAHAAPSPGGQLTDLVNPFIGTQNEGNTYPGAAVPFGMVQLSPDTGHDTGYDYDQTTIRGFSAVHLSGVGCGIGGDLPVLPTTGDISSTDYAKYAASYSHAQEQASPGYYRVGLSSYGGITAELTASTHTGWQRYTFPATTKANVLLNSGQALHSVSSSTVTVLDNRTVATTITGHGFCQDTRPYTVYTVTRFDRPFTDHGTWSGGTVTDGSDSSSGGGLRGAYLRFDTTSQRTVTATTAISYVSVDGARRNLAQEGRGTFDGTARAAQQSWEHWLERVRVQGGSEERRRTFYSSLYRALLSPNTGSDVDGSYTGWDGRVHKADGFTYYQNWSLWDVYRTQAQLLSLLAPAQMRDMALSLLKVNDQGGWLPKWAYATVETNIMTGDPVTPFLVNAYNQGLLAGHEQEAYQALKKNADSVPPAGSPYEGRGGNPRYLVDGYVPLDPNAPHKPGDFDYDHGPSATLEYALSDAALSTMAHRLGHEADARRYLARGQNYRNIFDQRTGFFRARDPQGVFTGPADPKKSVGFHEGTAWQYLWLVPQDIPGLTKLIGGAVATNKRLDSFFAYPQLLKDPAGTARNIWVNGPYTYYNQDKYNPDNEPDILAPYTYLSTGQPWKSTDVVHAALTLFTNSPDGLTGNDDLGTMSSWQVLSAIGIFPVTSGVDTWALSTPVFDRVDLTLDQHYYPRGHLTITAPGTSDSKRYIQSVRVGGRARSATYVTTGDLRAGRDIAFTVGSKPSAWGTKPTDAPPTIESRPVAQHHLALGLTPPTATTSAGGTVTLTADAVLTDPGTATGTLTVTPGGPLTADPAPRGLSLRSDNLPATAEVPVRVTVPAGTAPGTYQVVARVRDGQGATVARTATITVT</sequence>
<keyword evidence="4" id="KW-0378">Hydrolase</keyword>
<dbReference type="InterPro" id="IPR012939">
    <property type="entry name" value="Glyco_hydro_92"/>
</dbReference>
<evidence type="ECO:0000259" key="3">
    <source>
        <dbReference type="Pfam" id="PF17678"/>
    </source>
</evidence>
<comment type="caution">
    <text evidence="4">The sequence shown here is derived from an EMBL/GenBank/DDBJ whole genome shotgun (WGS) entry which is preliminary data.</text>
</comment>
<organism evidence="4 5">
    <name type="scientific">Streptomyces silvisoli</name>
    <dbReference type="NCBI Taxonomy" id="3034235"/>
    <lineage>
        <taxon>Bacteria</taxon>
        <taxon>Bacillati</taxon>
        <taxon>Actinomycetota</taxon>
        <taxon>Actinomycetes</taxon>
        <taxon>Kitasatosporales</taxon>
        <taxon>Streptomycetaceae</taxon>
        <taxon>Streptomyces</taxon>
    </lineage>
</organism>
<dbReference type="Gene3D" id="1.20.1050.60">
    <property type="entry name" value="alpha-1,2-mannosidase"/>
    <property type="match status" value="1"/>
</dbReference>
<dbReference type="InterPro" id="IPR041371">
    <property type="entry name" value="GH92_N"/>
</dbReference>
<evidence type="ECO:0000313" key="4">
    <source>
        <dbReference type="EMBL" id="MDF3288682.1"/>
    </source>
</evidence>
<gene>
    <name evidence="4" type="ORF">P3G67_05445</name>
</gene>
<dbReference type="PANTHER" id="PTHR12143:SF39">
    <property type="entry name" value="SECRETED PROTEIN"/>
    <property type="match status" value="1"/>
</dbReference>
<evidence type="ECO:0000256" key="1">
    <source>
        <dbReference type="SAM" id="SignalP"/>
    </source>
</evidence>
<dbReference type="Pfam" id="PF17678">
    <property type="entry name" value="Glyco_hydro_92N"/>
    <property type="match status" value="1"/>
</dbReference>
<dbReference type="Gene3D" id="1.20.1610.10">
    <property type="entry name" value="alpha-1,2-mannosidases domains"/>
    <property type="match status" value="1"/>
</dbReference>
<dbReference type="Proteomes" id="UP001216579">
    <property type="component" value="Unassembled WGS sequence"/>
</dbReference>
<feature type="signal peptide" evidence="1">
    <location>
        <begin position="1"/>
        <end position="20"/>
    </location>
</feature>
<dbReference type="EC" id="3.2.1.-" evidence="4"/>
<keyword evidence="5" id="KW-1185">Reference proteome</keyword>
<proteinExistence type="predicted"/>
<evidence type="ECO:0000259" key="2">
    <source>
        <dbReference type="Pfam" id="PF07971"/>
    </source>
</evidence>
<keyword evidence="1" id="KW-0732">Signal</keyword>
<dbReference type="Gene3D" id="2.70.98.10">
    <property type="match status" value="1"/>
</dbReference>
<dbReference type="InterPro" id="IPR005887">
    <property type="entry name" value="GH92_a_mannosidase_put"/>
</dbReference>
<protein>
    <submittedName>
        <fullName evidence="4">GH92 family glycosyl hydrolase</fullName>
        <ecNumber evidence="4">3.2.1.-</ecNumber>
    </submittedName>
</protein>
<accession>A0ABT5ZFS7</accession>
<dbReference type="PANTHER" id="PTHR12143">
    <property type="entry name" value="PEPTIDE N-GLYCANASE PNGASE -RELATED"/>
    <property type="match status" value="1"/>
</dbReference>
<dbReference type="InterPro" id="IPR014718">
    <property type="entry name" value="GH-type_carb-bd"/>
</dbReference>
<dbReference type="SUPFAM" id="SSF48208">
    <property type="entry name" value="Six-hairpin glycosidases"/>
    <property type="match status" value="1"/>
</dbReference>
<keyword evidence="4" id="KW-0326">Glycosidase</keyword>
<name>A0ABT5ZFS7_9ACTN</name>
<dbReference type="Gene3D" id="3.30.2080.10">
    <property type="entry name" value="GH92 mannosidase domain"/>
    <property type="match status" value="1"/>
</dbReference>
<dbReference type="EMBL" id="JARJBC010000002">
    <property type="protein sequence ID" value="MDF3288682.1"/>
    <property type="molecule type" value="Genomic_DNA"/>
</dbReference>
<reference evidence="4 5" key="1">
    <citation type="submission" date="2023-03" db="EMBL/GenBank/DDBJ databases">
        <title>Draft genome sequence of Streptomyces sp. RB6PN23 isolated from peat swamp forest in Thailand.</title>
        <authorList>
            <person name="Klaysubun C."/>
            <person name="Duangmal K."/>
        </authorList>
    </citation>
    <scope>NUCLEOTIDE SEQUENCE [LARGE SCALE GENOMIC DNA]</scope>
    <source>
        <strain evidence="4 5">RB6PN23</strain>
    </source>
</reference>
<dbReference type="Pfam" id="PF07971">
    <property type="entry name" value="Glyco_hydro_92"/>
    <property type="match status" value="1"/>
</dbReference>
<dbReference type="InterPro" id="IPR008928">
    <property type="entry name" value="6-hairpin_glycosidase_sf"/>
</dbReference>
<feature type="domain" description="Glycosyl hydrolase family 92" evidence="2">
    <location>
        <begin position="264"/>
        <end position="751"/>
    </location>
</feature>
<dbReference type="InterPro" id="IPR050883">
    <property type="entry name" value="PNGase"/>
</dbReference>
<dbReference type="NCBIfam" id="TIGR01180">
    <property type="entry name" value="aman2_put"/>
    <property type="match status" value="1"/>
</dbReference>
<feature type="chain" id="PRO_5045526054" evidence="1">
    <location>
        <begin position="21"/>
        <end position="881"/>
    </location>
</feature>
<dbReference type="GO" id="GO:0016798">
    <property type="term" value="F:hydrolase activity, acting on glycosyl bonds"/>
    <property type="evidence" value="ECO:0007669"/>
    <property type="project" value="UniProtKB-KW"/>
</dbReference>
<feature type="domain" description="Glycosyl hydrolase family 92 N-terminal" evidence="3">
    <location>
        <begin position="31"/>
        <end position="258"/>
    </location>
</feature>
<evidence type="ECO:0000313" key="5">
    <source>
        <dbReference type="Proteomes" id="UP001216579"/>
    </source>
</evidence>